<keyword evidence="3" id="KW-0802">TPR repeat</keyword>
<dbReference type="SUPFAM" id="SSF48452">
    <property type="entry name" value="TPR-like"/>
    <property type="match status" value="2"/>
</dbReference>
<dbReference type="PANTHER" id="PTHR16305">
    <property type="entry name" value="TESTICULAR SOLUBLE ADENYLYL CYCLASE"/>
    <property type="match status" value="1"/>
</dbReference>
<dbReference type="PROSITE" id="PS50005">
    <property type="entry name" value="TPR"/>
    <property type="match status" value="1"/>
</dbReference>
<dbReference type="SMART" id="SM00044">
    <property type="entry name" value="CYCc"/>
    <property type="match status" value="1"/>
</dbReference>
<dbReference type="CDD" id="cd07302">
    <property type="entry name" value="CHD"/>
    <property type="match status" value="2"/>
</dbReference>
<keyword evidence="6" id="KW-1185">Reference proteome</keyword>
<dbReference type="EMBL" id="JBHPBY010000225">
    <property type="protein sequence ID" value="MFC1851793.1"/>
    <property type="molecule type" value="Genomic_DNA"/>
</dbReference>
<dbReference type="Proteomes" id="UP001594351">
    <property type="component" value="Unassembled WGS sequence"/>
</dbReference>
<dbReference type="PANTHER" id="PTHR16305:SF28">
    <property type="entry name" value="GUANYLATE CYCLASE DOMAIN-CONTAINING PROTEIN"/>
    <property type="match status" value="1"/>
</dbReference>
<dbReference type="Pfam" id="PF00211">
    <property type="entry name" value="Guanylate_cyc"/>
    <property type="match status" value="2"/>
</dbReference>
<keyword evidence="1" id="KW-0547">Nucleotide-binding</keyword>
<dbReference type="Gene3D" id="1.25.40.10">
    <property type="entry name" value="Tetratricopeptide repeat domain"/>
    <property type="match status" value="2"/>
</dbReference>
<reference evidence="5 6" key="1">
    <citation type="submission" date="2024-09" db="EMBL/GenBank/DDBJ databases">
        <title>Laminarin stimulates single cell rates of sulfate reduction while oxygen inhibits transcriptomic activity in coastal marine sediment.</title>
        <authorList>
            <person name="Lindsay M."/>
            <person name="Orcutt B."/>
            <person name="Emerson D."/>
            <person name="Stepanauskas R."/>
            <person name="D'Angelo T."/>
        </authorList>
    </citation>
    <scope>NUCLEOTIDE SEQUENCE [LARGE SCALE GENOMIC DNA]</scope>
    <source>
        <strain evidence="5">SAG AM-311-K15</strain>
    </source>
</reference>
<dbReference type="InterPro" id="IPR019734">
    <property type="entry name" value="TPR_rpt"/>
</dbReference>
<organism evidence="5 6">
    <name type="scientific">candidate division CSSED10-310 bacterium</name>
    <dbReference type="NCBI Taxonomy" id="2855610"/>
    <lineage>
        <taxon>Bacteria</taxon>
        <taxon>Bacteria division CSSED10-310</taxon>
    </lineage>
</organism>
<dbReference type="SUPFAM" id="SSF55073">
    <property type="entry name" value="Nucleotide cyclase"/>
    <property type="match status" value="2"/>
</dbReference>
<comment type="caution">
    <text evidence="5">The sequence shown here is derived from an EMBL/GenBank/DDBJ whole genome shotgun (WGS) entry which is preliminary data.</text>
</comment>
<evidence type="ECO:0000313" key="6">
    <source>
        <dbReference type="Proteomes" id="UP001594351"/>
    </source>
</evidence>
<evidence type="ECO:0000313" key="5">
    <source>
        <dbReference type="EMBL" id="MFC1851793.1"/>
    </source>
</evidence>
<evidence type="ECO:0000256" key="2">
    <source>
        <dbReference type="ARBA" id="ARBA00022840"/>
    </source>
</evidence>
<dbReference type="Pfam" id="PF13191">
    <property type="entry name" value="AAA_16"/>
    <property type="match status" value="1"/>
</dbReference>
<dbReference type="PROSITE" id="PS50125">
    <property type="entry name" value="GUANYLATE_CYCLASE_2"/>
    <property type="match status" value="2"/>
</dbReference>
<name>A0ABV6Z022_UNCC1</name>
<proteinExistence type="predicted"/>
<dbReference type="InterPro" id="IPR041664">
    <property type="entry name" value="AAA_16"/>
</dbReference>
<protein>
    <submittedName>
        <fullName evidence="5">Adenylate/guanylate cyclase domain-containing protein</fullName>
    </submittedName>
</protein>
<dbReference type="InterPro" id="IPR001054">
    <property type="entry name" value="A/G_cyclase"/>
</dbReference>
<dbReference type="InterPro" id="IPR029787">
    <property type="entry name" value="Nucleotide_cyclase"/>
</dbReference>
<feature type="domain" description="Guanylate cyclase" evidence="4">
    <location>
        <begin position="29"/>
        <end position="164"/>
    </location>
</feature>
<feature type="domain" description="Guanylate cyclase" evidence="4">
    <location>
        <begin position="293"/>
        <end position="369"/>
    </location>
</feature>
<dbReference type="InterPro" id="IPR011990">
    <property type="entry name" value="TPR-like_helical_dom_sf"/>
</dbReference>
<dbReference type="SMART" id="SM00028">
    <property type="entry name" value="TPR"/>
    <property type="match status" value="5"/>
</dbReference>
<dbReference type="InterPro" id="IPR027417">
    <property type="entry name" value="P-loop_NTPase"/>
</dbReference>
<evidence type="ECO:0000256" key="1">
    <source>
        <dbReference type="ARBA" id="ARBA00022741"/>
    </source>
</evidence>
<feature type="repeat" description="TPR" evidence="3">
    <location>
        <begin position="948"/>
        <end position="981"/>
    </location>
</feature>
<evidence type="ECO:0000259" key="4">
    <source>
        <dbReference type="PROSITE" id="PS50125"/>
    </source>
</evidence>
<sequence length="1198" mass="136998">MGVQPQSLVPTIITDLDREKPWSDWVAGSVLFADVSGFTPMSEVLSELGAEGAEILTDILNRYFNDMISMVNTFGGQVMKFGGDAILCFFPGSDTLLACLNAAWKMQQAMSKFQQLKTPVKRFSLKMKIGIARGDVLIAGVGDPVVRCDYVFAGEPVDLTSDAEHKAKAGDIIYTGAEQDLHQHHITFSTVAADFFRIQAVPDISIKAETVKSCEAGGNPYVMTEIYDMVAQGYDRHIGTLQSIVPAFFQFSGFKYTKDAFDLPEFHTYFTTVMRITHRYFGRLNRISMGDKGSTFFILFGSPRSLEKKEQLACAWALDLVHSLKEHFPALPLRIGMNSGRVFSGLVGGNNRFDFTVMGDTVNLAARLMQGAHNNQILISETVYEKGTDRFGFEFIGSRRFKGKKEPLPVYAVKERKQNIQLSKSDSYFSGRSAEIRHLKSVLDKVCHKEPALVALEGVPGVGKSFLAHHILNHLDRQKWNLVVGQGDVTLQSHLYAPWSSCLSDFLFDSSEPSLSDIRTLLCETDPDFEKYLPWHADFFQVPCSDELPSYDEETKKKLFHHQLSIIILNQITNQPTIFFFDDLHWFDSLSLELLNALLDSMTDHPLLILATTRPQWPKENFIKRSTCQLIGLSEMDIQSINAIAGDFLADPVRDDLLNLLHHHARGNPFFTVNFLKYLQTNKLIEKRLGLWTLKTAAVIKKTLTSEEIIIADLERLSLVEKMHLRFASCLGPTFSKVVLKKSLGSRFRVCVWEALCHKKYFQQSLEPDFYSFQHALVQDTIYHSIPNRQRKLNHRQIGITIEKVFVDEINKWYPNLADNFFLAAHKQKAKHYSLLAGKLLFEKMSFVESAHYLQNAFDLLKNTSDSQKWEVGLLLAQNLNYVGKLDDSLLITRRLRALSRLHNRPDVYRKTCLLQFDGMSKKNDLSYLRYANRLINQEQKMDEASVTNIKYYIGIAFFRLGMLQKARKYFQEVVDTLDDSETIISSYGYLAAILKKNNQFEEAFHIINKGINRALHEKKFYKQIGLLMEKANIYTERGDYHQAQKLNLDLLKECEKMGEIYRMGIILLNLGFTYALQNQLDNAKMYYQEALSYFTRIGNRDQKGFAFNHLGTIAYHQADFAQAYDYYLAALHENEQTGNILVEELYYNLAEVCLQMNEAAKARDWFSKFRARVEVTNIPVFRTLYAELKPQIEALTE</sequence>
<dbReference type="Gene3D" id="3.40.50.300">
    <property type="entry name" value="P-loop containing nucleotide triphosphate hydrolases"/>
    <property type="match status" value="1"/>
</dbReference>
<dbReference type="SUPFAM" id="SSF52540">
    <property type="entry name" value="P-loop containing nucleoside triphosphate hydrolases"/>
    <property type="match status" value="1"/>
</dbReference>
<accession>A0ABV6Z022</accession>
<evidence type="ECO:0000256" key="3">
    <source>
        <dbReference type="PROSITE-ProRule" id="PRU00339"/>
    </source>
</evidence>
<dbReference type="Pfam" id="PF13424">
    <property type="entry name" value="TPR_12"/>
    <property type="match status" value="1"/>
</dbReference>
<gene>
    <name evidence="5" type="ORF">ACFL27_16500</name>
</gene>
<keyword evidence="2" id="KW-0067">ATP-binding</keyword>
<dbReference type="Gene3D" id="3.30.70.1230">
    <property type="entry name" value="Nucleotide cyclase"/>
    <property type="match status" value="2"/>
</dbReference>